<reference evidence="4" key="1">
    <citation type="journal article" date="2019" name="Int. J. Syst. Evol. Microbiol.">
        <title>The Global Catalogue of Microorganisms (GCM) 10K type strain sequencing project: providing services to taxonomists for standard genome sequencing and annotation.</title>
        <authorList>
            <consortium name="The Broad Institute Genomics Platform"/>
            <consortium name="The Broad Institute Genome Sequencing Center for Infectious Disease"/>
            <person name="Wu L."/>
            <person name="Ma J."/>
        </authorList>
    </citation>
    <scope>NUCLEOTIDE SEQUENCE [LARGE SCALE GENOMIC DNA]</scope>
    <source>
        <strain evidence="4">JCM 3272</strain>
    </source>
</reference>
<evidence type="ECO:0000256" key="1">
    <source>
        <dbReference type="SAM" id="Phobius"/>
    </source>
</evidence>
<feature type="transmembrane region" description="Helical" evidence="1">
    <location>
        <begin position="153"/>
        <end position="169"/>
    </location>
</feature>
<evidence type="ECO:0000259" key="2">
    <source>
        <dbReference type="Pfam" id="PF01757"/>
    </source>
</evidence>
<comment type="caution">
    <text evidence="3">The sequence shown here is derived from an EMBL/GenBank/DDBJ whole genome shotgun (WGS) entry which is preliminary data.</text>
</comment>
<feature type="transmembrane region" description="Helical" evidence="1">
    <location>
        <begin position="92"/>
        <end position="115"/>
    </location>
</feature>
<keyword evidence="3" id="KW-0808">Transferase</keyword>
<feature type="transmembrane region" description="Helical" evidence="1">
    <location>
        <begin position="206"/>
        <end position="225"/>
    </location>
</feature>
<feature type="transmembrane region" description="Helical" evidence="1">
    <location>
        <begin position="245"/>
        <end position="265"/>
    </location>
</feature>
<keyword evidence="3" id="KW-0012">Acyltransferase</keyword>
<dbReference type="EMBL" id="BAAARV010000096">
    <property type="protein sequence ID" value="GAA2384868.1"/>
    <property type="molecule type" value="Genomic_DNA"/>
</dbReference>
<feature type="domain" description="Acyltransferase 3" evidence="2">
    <location>
        <begin position="7"/>
        <end position="341"/>
    </location>
</feature>
<feature type="transmembrane region" description="Helical" evidence="1">
    <location>
        <begin position="52"/>
        <end position="71"/>
    </location>
</feature>
<keyword evidence="1" id="KW-1133">Transmembrane helix</keyword>
<feature type="transmembrane region" description="Helical" evidence="1">
    <location>
        <begin position="175"/>
        <end position="194"/>
    </location>
</feature>
<dbReference type="GO" id="GO:0016746">
    <property type="term" value="F:acyltransferase activity"/>
    <property type="evidence" value="ECO:0007669"/>
    <property type="project" value="UniProtKB-KW"/>
</dbReference>
<accession>A0ABP5URC0</accession>
<evidence type="ECO:0000313" key="4">
    <source>
        <dbReference type="Proteomes" id="UP001501444"/>
    </source>
</evidence>
<sequence length="453" mass="47737">MTTERDRAIDALRAVAILGVVLGHWLVTAVVLDSDTVRVASPLRAIPWLAPASWLFQTLALFFFVGGMVAARSSIDRYGPWLRARLDRLFRPVLILVAVWSGALIVATVCAPGLLPVVGSHTVLKLVASPLWFLLVFAALTAATPLVRRLHPAWPFAVVAAVDLARLGLGAPAWLGWLNLAAGWLVPFCLGAAWTRGRFRSRRAGWLLLVAGAAGAVTLTGWFGYPVSMVGVPGEGMSNLNPPSLAAVAFGIAQCGAALLLMPALRRAMRHRRPWLAVALINLSAMTIFLWHQTSLLVVTLLVPGPLDGLHTAPAGVSWLFARLLWLPVFAAVLAVSWLLFHRFEHRGLSPAALLAGTDARGLPAAALLADADHRLSLSATSNTGDGIVAGQAACADRDACGLPVAALFADDGHRGPSPAALPADADARDLSPAALLAKADTNGDARESVRSA</sequence>
<keyword evidence="1" id="KW-0812">Transmembrane</keyword>
<evidence type="ECO:0000313" key="3">
    <source>
        <dbReference type="EMBL" id="GAA2384868.1"/>
    </source>
</evidence>
<protein>
    <submittedName>
        <fullName evidence="3">Acyltransferase</fullName>
    </submittedName>
</protein>
<proteinExistence type="predicted"/>
<feature type="transmembrane region" description="Helical" evidence="1">
    <location>
        <begin position="277"/>
        <end position="303"/>
    </location>
</feature>
<dbReference type="RefSeq" id="WP_344619245.1">
    <property type="nucleotide sequence ID" value="NZ_BAAARV010000096.1"/>
</dbReference>
<gene>
    <name evidence="3" type="ORF">GCM10010170_094430</name>
</gene>
<name>A0ABP5URC0_9ACTN</name>
<organism evidence="3 4">
    <name type="scientific">Dactylosporangium salmoneum</name>
    <dbReference type="NCBI Taxonomy" id="53361"/>
    <lineage>
        <taxon>Bacteria</taxon>
        <taxon>Bacillati</taxon>
        <taxon>Actinomycetota</taxon>
        <taxon>Actinomycetes</taxon>
        <taxon>Micromonosporales</taxon>
        <taxon>Micromonosporaceae</taxon>
        <taxon>Dactylosporangium</taxon>
    </lineage>
</organism>
<keyword evidence="4" id="KW-1185">Reference proteome</keyword>
<dbReference type="Pfam" id="PF01757">
    <property type="entry name" value="Acyl_transf_3"/>
    <property type="match status" value="1"/>
</dbReference>
<dbReference type="InterPro" id="IPR002656">
    <property type="entry name" value="Acyl_transf_3_dom"/>
</dbReference>
<feature type="transmembrane region" description="Helical" evidence="1">
    <location>
        <begin position="323"/>
        <end position="341"/>
    </location>
</feature>
<keyword evidence="1" id="KW-0472">Membrane</keyword>
<feature type="transmembrane region" description="Helical" evidence="1">
    <location>
        <begin position="127"/>
        <end position="146"/>
    </location>
</feature>
<dbReference type="Proteomes" id="UP001501444">
    <property type="component" value="Unassembled WGS sequence"/>
</dbReference>
<feature type="transmembrane region" description="Helical" evidence="1">
    <location>
        <begin position="12"/>
        <end position="32"/>
    </location>
</feature>